<sequence length="178" mass="20765">MTRGTAKVTGTKNGLPKEFWKYQRKDVEDFVGIGWKVEEDDKQGLNPVNLLLPAKDIVYPQTRIIVKWKDGHFTLEGRSFIRRITTGSALDGDRVIYQKAEELEDSYRKKHRLYDIEDNDIEDDDIDTESDVSTRSNKARNRRHRSEPTRHSNPRSQSSRHRSEPARYSSPHSQSSRH</sequence>
<organism evidence="2 3">
    <name type="scientific">Penicillium solitum</name>
    <dbReference type="NCBI Taxonomy" id="60172"/>
    <lineage>
        <taxon>Eukaryota</taxon>
        <taxon>Fungi</taxon>
        <taxon>Dikarya</taxon>
        <taxon>Ascomycota</taxon>
        <taxon>Pezizomycotina</taxon>
        <taxon>Eurotiomycetes</taxon>
        <taxon>Eurotiomycetidae</taxon>
        <taxon>Eurotiales</taxon>
        <taxon>Aspergillaceae</taxon>
        <taxon>Penicillium</taxon>
    </lineage>
</organism>
<protein>
    <submittedName>
        <fullName evidence="2">Uncharacterized protein</fullName>
    </submittedName>
</protein>
<evidence type="ECO:0000313" key="2">
    <source>
        <dbReference type="EMBL" id="OQD86929.1"/>
    </source>
</evidence>
<proteinExistence type="predicted"/>
<keyword evidence="3" id="KW-1185">Reference proteome</keyword>
<comment type="caution">
    <text evidence="2">The sequence shown here is derived from an EMBL/GenBank/DDBJ whole genome shotgun (WGS) entry which is preliminary data.</text>
</comment>
<accession>A0A1V6QCJ4</accession>
<dbReference type="Proteomes" id="UP000191612">
    <property type="component" value="Unassembled WGS sequence"/>
</dbReference>
<reference evidence="3" key="1">
    <citation type="journal article" date="2017" name="Nat. Microbiol.">
        <title>Global analysis of biosynthetic gene clusters reveals vast potential of secondary metabolite production in Penicillium species.</title>
        <authorList>
            <person name="Nielsen J.C."/>
            <person name="Grijseels S."/>
            <person name="Prigent S."/>
            <person name="Ji B."/>
            <person name="Dainat J."/>
            <person name="Nielsen K.F."/>
            <person name="Frisvad J.C."/>
            <person name="Workman M."/>
            <person name="Nielsen J."/>
        </authorList>
    </citation>
    <scope>NUCLEOTIDE SEQUENCE [LARGE SCALE GENOMIC DNA]</scope>
    <source>
        <strain evidence="3">IBT 29525</strain>
    </source>
</reference>
<name>A0A1V6QCJ4_9EURO</name>
<feature type="non-terminal residue" evidence="2">
    <location>
        <position position="178"/>
    </location>
</feature>
<gene>
    <name evidence="2" type="ORF">PENSOL_c082G00194</name>
</gene>
<evidence type="ECO:0000256" key="1">
    <source>
        <dbReference type="SAM" id="MobiDB-lite"/>
    </source>
</evidence>
<feature type="region of interest" description="Disordered" evidence="1">
    <location>
        <begin position="123"/>
        <end position="178"/>
    </location>
</feature>
<dbReference type="EMBL" id="MDYO01000082">
    <property type="protein sequence ID" value="OQD86929.1"/>
    <property type="molecule type" value="Genomic_DNA"/>
</dbReference>
<evidence type="ECO:0000313" key="3">
    <source>
        <dbReference type="Proteomes" id="UP000191612"/>
    </source>
</evidence>
<dbReference type="AlphaFoldDB" id="A0A1V6QCJ4"/>